<evidence type="ECO:0000313" key="12">
    <source>
        <dbReference type="Proteomes" id="UP000199675"/>
    </source>
</evidence>
<keyword evidence="5" id="KW-0378">Hydrolase</keyword>
<evidence type="ECO:0000256" key="6">
    <source>
        <dbReference type="ARBA" id="ARBA00022833"/>
    </source>
</evidence>
<evidence type="ECO:0000256" key="7">
    <source>
        <dbReference type="ARBA" id="ARBA00047989"/>
    </source>
</evidence>
<dbReference type="InterPro" id="IPR003730">
    <property type="entry name" value="Cu_polyphenol_OxRdtase"/>
</dbReference>
<reference evidence="11 12" key="1">
    <citation type="submission" date="2016-10" db="EMBL/GenBank/DDBJ databases">
        <authorList>
            <person name="de Groot N.N."/>
        </authorList>
    </citation>
    <scope>NUCLEOTIDE SEQUENCE [LARGE SCALE GENOMIC DNA]</scope>
    <source>
        <strain evidence="11 12">CGMCC 1.7059</strain>
    </source>
</reference>
<keyword evidence="3" id="KW-0808">Transferase</keyword>
<evidence type="ECO:0000313" key="11">
    <source>
        <dbReference type="EMBL" id="SDX37524.1"/>
    </source>
</evidence>
<protein>
    <recommendedName>
        <fullName evidence="10">Purine nucleoside phosphorylase</fullName>
    </recommendedName>
</protein>
<comment type="similarity">
    <text evidence="2 10">Belongs to the purine nucleoside phosphorylase YfiH/LACC1 family.</text>
</comment>
<evidence type="ECO:0000256" key="9">
    <source>
        <dbReference type="ARBA" id="ARBA00049893"/>
    </source>
</evidence>
<comment type="catalytic activity">
    <reaction evidence="1">
        <text>inosine + phosphate = alpha-D-ribose 1-phosphate + hypoxanthine</text>
        <dbReference type="Rhea" id="RHEA:27646"/>
        <dbReference type="ChEBI" id="CHEBI:17368"/>
        <dbReference type="ChEBI" id="CHEBI:17596"/>
        <dbReference type="ChEBI" id="CHEBI:43474"/>
        <dbReference type="ChEBI" id="CHEBI:57720"/>
        <dbReference type="EC" id="2.4.2.1"/>
    </reaction>
    <physiologicalReaction direction="left-to-right" evidence="1">
        <dbReference type="Rhea" id="RHEA:27647"/>
    </physiologicalReaction>
</comment>
<dbReference type="PANTHER" id="PTHR30616:SF2">
    <property type="entry name" value="PURINE NUCLEOSIDE PHOSPHORYLASE LACC1"/>
    <property type="match status" value="1"/>
</dbReference>
<dbReference type="EMBL" id="FNNE01000008">
    <property type="protein sequence ID" value="SDX37524.1"/>
    <property type="molecule type" value="Genomic_DNA"/>
</dbReference>
<dbReference type="Proteomes" id="UP000199675">
    <property type="component" value="Unassembled WGS sequence"/>
</dbReference>
<keyword evidence="12" id="KW-1185">Reference proteome</keyword>
<proteinExistence type="inferred from homology"/>
<accession>A0A1H3B7Y7</accession>
<dbReference type="GO" id="GO:0016787">
    <property type="term" value="F:hydrolase activity"/>
    <property type="evidence" value="ECO:0007669"/>
    <property type="project" value="UniProtKB-KW"/>
</dbReference>
<dbReference type="Pfam" id="PF02578">
    <property type="entry name" value="Cu-oxidase_4"/>
    <property type="match status" value="1"/>
</dbReference>
<keyword evidence="4" id="KW-0479">Metal-binding</keyword>
<dbReference type="GO" id="GO:0005507">
    <property type="term" value="F:copper ion binding"/>
    <property type="evidence" value="ECO:0007669"/>
    <property type="project" value="TreeGrafter"/>
</dbReference>
<comment type="catalytic activity">
    <reaction evidence="7">
        <text>adenosine + H2O + H(+) = inosine + NH4(+)</text>
        <dbReference type="Rhea" id="RHEA:24408"/>
        <dbReference type="ChEBI" id="CHEBI:15377"/>
        <dbReference type="ChEBI" id="CHEBI:15378"/>
        <dbReference type="ChEBI" id="CHEBI:16335"/>
        <dbReference type="ChEBI" id="CHEBI:17596"/>
        <dbReference type="ChEBI" id="CHEBI:28938"/>
        <dbReference type="EC" id="3.5.4.4"/>
    </reaction>
    <physiologicalReaction direction="left-to-right" evidence="7">
        <dbReference type="Rhea" id="RHEA:24409"/>
    </physiologicalReaction>
</comment>
<dbReference type="NCBIfam" id="TIGR00726">
    <property type="entry name" value="peptidoglycan editing factor PgeF"/>
    <property type="match status" value="1"/>
</dbReference>
<sequence length="250" mass="27070">MTSELPVITPDWPAPRQVHAGCSTRLGGTSVACWHSLNLGGHVSDNPGYVAENRQRLAEWAGVSGEAFCWLEQVHGTVVVDAPSRDRTPPRADASVTRDRGVVCTVLTADCLPVLFCARDGRQVGAAHAGWRGLCAGVLENTLSSFRCSPSEIMVWLGPAIGPQAFEVGAEVRQQFLAEDAGAGAAFVPSPQHPDRYLANLYLLARQRLISAGVTDIYGGDFCTYSDPERFYSYRRDGVTGRMASFIWLD</sequence>
<organism evidence="11 12">
    <name type="scientific">Marinobacter mobilis</name>
    <dbReference type="NCBI Taxonomy" id="488533"/>
    <lineage>
        <taxon>Bacteria</taxon>
        <taxon>Pseudomonadati</taxon>
        <taxon>Pseudomonadota</taxon>
        <taxon>Gammaproteobacteria</taxon>
        <taxon>Pseudomonadales</taxon>
        <taxon>Marinobacteraceae</taxon>
        <taxon>Marinobacter</taxon>
    </lineage>
</organism>
<dbReference type="CDD" id="cd16833">
    <property type="entry name" value="YfiH"/>
    <property type="match status" value="1"/>
</dbReference>
<gene>
    <name evidence="11" type="ORF">SAMN04487960_108235</name>
</gene>
<dbReference type="AlphaFoldDB" id="A0A1H3B7Y7"/>
<comment type="catalytic activity">
    <reaction evidence="8">
        <text>adenosine + phosphate = alpha-D-ribose 1-phosphate + adenine</text>
        <dbReference type="Rhea" id="RHEA:27642"/>
        <dbReference type="ChEBI" id="CHEBI:16335"/>
        <dbReference type="ChEBI" id="CHEBI:16708"/>
        <dbReference type="ChEBI" id="CHEBI:43474"/>
        <dbReference type="ChEBI" id="CHEBI:57720"/>
        <dbReference type="EC" id="2.4.2.1"/>
    </reaction>
    <physiologicalReaction direction="left-to-right" evidence="8">
        <dbReference type="Rhea" id="RHEA:27643"/>
    </physiologicalReaction>
</comment>
<evidence type="ECO:0000256" key="5">
    <source>
        <dbReference type="ARBA" id="ARBA00022801"/>
    </source>
</evidence>
<evidence type="ECO:0000256" key="2">
    <source>
        <dbReference type="ARBA" id="ARBA00007353"/>
    </source>
</evidence>
<evidence type="ECO:0000256" key="10">
    <source>
        <dbReference type="RuleBase" id="RU361274"/>
    </source>
</evidence>
<dbReference type="RefSeq" id="WP_091815677.1">
    <property type="nucleotide sequence ID" value="NZ_FNNE01000008.1"/>
</dbReference>
<evidence type="ECO:0000256" key="4">
    <source>
        <dbReference type="ARBA" id="ARBA00022723"/>
    </source>
</evidence>
<dbReference type="InterPro" id="IPR011324">
    <property type="entry name" value="Cytotoxic_necrot_fac-like_cat"/>
</dbReference>
<dbReference type="OrthoDB" id="4279at2"/>
<name>A0A1H3B7Y7_9GAMM</name>
<dbReference type="Gene3D" id="3.60.140.10">
    <property type="entry name" value="CNF1/YfiH-like putative cysteine hydrolases"/>
    <property type="match status" value="1"/>
</dbReference>
<dbReference type="GO" id="GO:0017061">
    <property type="term" value="F:S-methyl-5-thioadenosine phosphorylase activity"/>
    <property type="evidence" value="ECO:0007669"/>
    <property type="project" value="UniProtKB-EC"/>
</dbReference>
<dbReference type="InterPro" id="IPR038371">
    <property type="entry name" value="Cu_polyphenol_OxRdtase_sf"/>
</dbReference>
<keyword evidence="6" id="KW-0862">Zinc</keyword>
<evidence type="ECO:0000256" key="1">
    <source>
        <dbReference type="ARBA" id="ARBA00000553"/>
    </source>
</evidence>
<dbReference type="STRING" id="488533.SAMN04487960_108235"/>
<evidence type="ECO:0000256" key="8">
    <source>
        <dbReference type="ARBA" id="ARBA00048968"/>
    </source>
</evidence>
<dbReference type="PANTHER" id="PTHR30616">
    <property type="entry name" value="UNCHARACTERIZED PROTEIN YFIH"/>
    <property type="match status" value="1"/>
</dbReference>
<evidence type="ECO:0000256" key="3">
    <source>
        <dbReference type="ARBA" id="ARBA00022679"/>
    </source>
</evidence>
<dbReference type="SUPFAM" id="SSF64438">
    <property type="entry name" value="CNF1/YfiH-like putative cysteine hydrolases"/>
    <property type="match status" value="1"/>
</dbReference>
<comment type="catalytic activity">
    <reaction evidence="9">
        <text>S-methyl-5'-thioadenosine + phosphate = 5-(methylsulfanyl)-alpha-D-ribose 1-phosphate + adenine</text>
        <dbReference type="Rhea" id="RHEA:11852"/>
        <dbReference type="ChEBI" id="CHEBI:16708"/>
        <dbReference type="ChEBI" id="CHEBI:17509"/>
        <dbReference type="ChEBI" id="CHEBI:43474"/>
        <dbReference type="ChEBI" id="CHEBI:58533"/>
        <dbReference type="EC" id="2.4.2.28"/>
    </reaction>
    <physiologicalReaction direction="left-to-right" evidence="9">
        <dbReference type="Rhea" id="RHEA:11853"/>
    </physiologicalReaction>
</comment>